<feature type="transmembrane region" description="Helical" evidence="1">
    <location>
        <begin position="306"/>
        <end position="326"/>
    </location>
</feature>
<accession>A0ABP4Y703</accession>
<reference evidence="3" key="1">
    <citation type="journal article" date="2019" name="Int. J. Syst. Evol. Microbiol.">
        <title>The Global Catalogue of Microorganisms (GCM) 10K type strain sequencing project: providing services to taxonomists for standard genome sequencing and annotation.</title>
        <authorList>
            <consortium name="The Broad Institute Genomics Platform"/>
            <consortium name="The Broad Institute Genome Sequencing Center for Infectious Disease"/>
            <person name="Wu L."/>
            <person name="Ma J."/>
        </authorList>
    </citation>
    <scope>NUCLEOTIDE SEQUENCE [LARGE SCALE GENOMIC DNA]</scope>
    <source>
        <strain evidence="3">JCM 14322</strain>
    </source>
</reference>
<evidence type="ECO:0008006" key="4">
    <source>
        <dbReference type="Google" id="ProtNLM"/>
    </source>
</evidence>
<evidence type="ECO:0000313" key="2">
    <source>
        <dbReference type="EMBL" id="GAA1803850.1"/>
    </source>
</evidence>
<feature type="transmembrane region" description="Helical" evidence="1">
    <location>
        <begin position="24"/>
        <end position="44"/>
    </location>
</feature>
<dbReference type="Proteomes" id="UP001500002">
    <property type="component" value="Unassembled WGS sequence"/>
</dbReference>
<feature type="transmembrane region" description="Helical" evidence="1">
    <location>
        <begin position="178"/>
        <end position="194"/>
    </location>
</feature>
<feature type="transmembrane region" description="Helical" evidence="1">
    <location>
        <begin position="333"/>
        <end position="349"/>
    </location>
</feature>
<name>A0ABP4Y703_9MICO</name>
<evidence type="ECO:0000313" key="3">
    <source>
        <dbReference type="Proteomes" id="UP001500002"/>
    </source>
</evidence>
<feature type="transmembrane region" description="Helical" evidence="1">
    <location>
        <begin position="244"/>
        <end position="265"/>
    </location>
</feature>
<protein>
    <recommendedName>
        <fullName evidence="4">Glycosyltransferase RgtA/B/C/D-like domain-containing protein</fullName>
    </recommendedName>
</protein>
<sequence length="398" mass="43079">MSGMRQDGIREHGRLTNWLSDHRAALLVYVVVVVAYVILYVATIRSRPLYVPDSQYYFGMSLWYGGMSQEDAHAAVVELTRAARLFDGEYRGPSLDQMFNWGLVQPRVVLPLLAAPLVKAFGVAGIAVVTFCAGLALFLLLTRLIATRYGLGVAFATVMLTISSTFILYFSVAMTTEGISALCNAGLVVLAWRYQRSPSRWVLVAMVAVVVVSAFTRQATLIGAGAFAVAYLAAVFTSTRGRDWLAPAVAVVATSLAVQLLQSVAFPSFSQLDQFVEQSGGDTLLDALLGIPATVRHVLVGDFNSAAVYDHALIVLVLVSLVSLVLRWRRTESHLLLGAILGIALYNITNGSSTSFRYALPGLVFFTLAVAALMNDVTSWAQSRVRERQQESGTPTSA</sequence>
<keyword evidence="1" id="KW-1133">Transmembrane helix</keyword>
<organism evidence="2 3">
    <name type="scientific">Agromyces neolithicus</name>
    <dbReference type="NCBI Taxonomy" id="269420"/>
    <lineage>
        <taxon>Bacteria</taxon>
        <taxon>Bacillati</taxon>
        <taxon>Actinomycetota</taxon>
        <taxon>Actinomycetes</taxon>
        <taxon>Micrococcales</taxon>
        <taxon>Microbacteriaceae</taxon>
        <taxon>Agromyces</taxon>
    </lineage>
</organism>
<proteinExistence type="predicted"/>
<feature type="transmembrane region" description="Helical" evidence="1">
    <location>
        <begin position="149"/>
        <end position="172"/>
    </location>
</feature>
<feature type="transmembrane region" description="Helical" evidence="1">
    <location>
        <begin position="199"/>
        <end position="215"/>
    </location>
</feature>
<gene>
    <name evidence="2" type="ORF">GCM10009749_10070</name>
</gene>
<feature type="transmembrane region" description="Helical" evidence="1">
    <location>
        <begin position="221"/>
        <end position="237"/>
    </location>
</feature>
<keyword evidence="1" id="KW-0472">Membrane</keyword>
<feature type="transmembrane region" description="Helical" evidence="1">
    <location>
        <begin position="355"/>
        <end position="374"/>
    </location>
</feature>
<comment type="caution">
    <text evidence="2">The sequence shown here is derived from an EMBL/GenBank/DDBJ whole genome shotgun (WGS) entry which is preliminary data.</text>
</comment>
<dbReference type="EMBL" id="BAAANJ010000002">
    <property type="protein sequence ID" value="GAA1803850.1"/>
    <property type="molecule type" value="Genomic_DNA"/>
</dbReference>
<feature type="transmembrane region" description="Helical" evidence="1">
    <location>
        <begin position="120"/>
        <end position="142"/>
    </location>
</feature>
<keyword evidence="1" id="KW-0812">Transmembrane</keyword>
<keyword evidence="3" id="KW-1185">Reference proteome</keyword>
<evidence type="ECO:0000256" key="1">
    <source>
        <dbReference type="SAM" id="Phobius"/>
    </source>
</evidence>